<evidence type="ECO:0000256" key="1">
    <source>
        <dbReference type="SAM" id="MobiDB-lite"/>
    </source>
</evidence>
<gene>
    <name evidence="2" type="ORF">AVDCRST_MAG55-481</name>
</gene>
<dbReference type="EC" id="5.3.1.-" evidence="2"/>
<sequence>TTLSPHPPAMTSTTSTLWPARSASGSSRTTPTTSGSS</sequence>
<name>A0A6J4NYN6_9ACTN</name>
<keyword evidence="2" id="KW-0413">Isomerase</keyword>
<dbReference type="GO" id="GO:0016853">
    <property type="term" value="F:isomerase activity"/>
    <property type="evidence" value="ECO:0007669"/>
    <property type="project" value="UniProtKB-KW"/>
</dbReference>
<reference evidence="2" key="1">
    <citation type="submission" date="2020-02" db="EMBL/GenBank/DDBJ databases">
        <authorList>
            <person name="Meier V. D."/>
        </authorList>
    </citation>
    <scope>NUCLEOTIDE SEQUENCE</scope>
    <source>
        <strain evidence="2">AVDCRST_MAG55</strain>
    </source>
</reference>
<accession>A0A6J4NYN6</accession>
<organism evidence="2">
    <name type="scientific">uncultured Rubrobacteraceae bacterium</name>
    <dbReference type="NCBI Taxonomy" id="349277"/>
    <lineage>
        <taxon>Bacteria</taxon>
        <taxon>Bacillati</taxon>
        <taxon>Actinomycetota</taxon>
        <taxon>Rubrobacteria</taxon>
        <taxon>Rubrobacterales</taxon>
        <taxon>Rubrobacteraceae</taxon>
        <taxon>environmental samples</taxon>
    </lineage>
</organism>
<dbReference type="AlphaFoldDB" id="A0A6J4NYN6"/>
<feature type="region of interest" description="Disordered" evidence="1">
    <location>
        <begin position="1"/>
        <end position="37"/>
    </location>
</feature>
<feature type="non-terminal residue" evidence="2">
    <location>
        <position position="1"/>
    </location>
</feature>
<protein>
    <submittedName>
        <fullName evidence="2">5-deoxy-glucuronate isomerase</fullName>
        <ecNumber evidence="2">5.3.1.-</ecNumber>
    </submittedName>
</protein>
<feature type="compositionally biased region" description="Low complexity" evidence="1">
    <location>
        <begin position="19"/>
        <end position="37"/>
    </location>
</feature>
<feature type="non-terminal residue" evidence="2">
    <location>
        <position position="37"/>
    </location>
</feature>
<proteinExistence type="predicted"/>
<evidence type="ECO:0000313" key="2">
    <source>
        <dbReference type="EMBL" id="CAA9397613.1"/>
    </source>
</evidence>
<dbReference type="EMBL" id="CADCUZ010000019">
    <property type="protein sequence ID" value="CAA9397613.1"/>
    <property type="molecule type" value="Genomic_DNA"/>
</dbReference>